<proteinExistence type="predicted"/>
<keyword evidence="1" id="KW-0472">Membrane</keyword>
<gene>
    <name evidence="3" type="ORF">WMSIL1_LOCUS13059</name>
</gene>
<feature type="signal peptide" evidence="2">
    <location>
        <begin position="1"/>
        <end position="19"/>
    </location>
</feature>
<sequence>MLSWIVLLFAQYSLGMTLAEAKKDPSKYDFYSADSFREYKHAIFAILATYGYLTLFIQIVNFINKRY</sequence>
<feature type="chain" id="PRO_5021738916" evidence="2">
    <location>
        <begin position="20"/>
        <end position="67"/>
    </location>
</feature>
<organism evidence="3 4">
    <name type="scientific">Hymenolepis diminuta</name>
    <name type="common">Rat tapeworm</name>
    <dbReference type="NCBI Taxonomy" id="6216"/>
    <lineage>
        <taxon>Eukaryota</taxon>
        <taxon>Metazoa</taxon>
        <taxon>Spiralia</taxon>
        <taxon>Lophotrochozoa</taxon>
        <taxon>Platyhelminthes</taxon>
        <taxon>Cestoda</taxon>
        <taxon>Eucestoda</taxon>
        <taxon>Cyclophyllidea</taxon>
        <taxon>Hymenolepididae</taxon>
        <taxon>Hymenolepis</taxon>
    </lineage>
</organism>
<accession>A0A564Z6Y6</accession>
<evidence type="ECO:0000313" key="3">
    <source>
        <dbReference type="EMBL" id="VUZ55182.1"/>
    </source>
</evidence>
<dbReference type="EMBL" id="CABIJS010000688">
    <property type="protein sequence ID" value="VUZ55182.1"/>
    <property type="molecule type" value="Genomic_DNA"/>
</dbReference>
<evidence type="ECO:0000256" key="1">
    <source>
        <dbReference type="SAM" id="Phobius"/>
    </source>
</evidence>
<evidence type="ECO:0000256" key="2">
    <source>
        <dbReference type="SAM" id="SignalP"/>
    </source>
</evidence>
<reference evidence="3 4" key="1">
    <citation type="submission" date="2019-07" db="EMBL/GenBank/DDBJ databases">
        <authorList>
            <person name="Jastrzebski P J."/>
            <person name="Paukszto L."/>
            <person name="Jastrzebski P J."/>
        </authorList>
    </citation>
    <scope>NUCLEOTIDE SEQUENCE [LARGE SCALE GENOMIC DNA]</scope>
    <source>
        <strain evidence="3 4">WMS-il1</strain>
    </source>
</reference>
<keyword evidence="1" id="KW-1133">Transmembrane helix</keyword>
<keyword evidence="4" id="KW-1185">Reference proteome</keyword>
<name>A0A564Z6Y6_HYMDI</name>
<dbReference type="AlphaFoldDB" id="A0A564Z6Y6"/>
<keyword evidence="1" id="KW-0812">Transmembrane</keyword>
<keyword evidence="2" id="KW-0732">Signal</keyword>
<feature type="non-terminal residue" evidence="3">
    <location>
        <position position="67"/>
    </location>
</feature>
<dbReference type="Proteomes" id="UP000321570">
    <property type="component" value="Unassembled WGS sequence"/>
</dbReference>
<protein>
    <submittedName>
        <fullName evidence="3">Uncharacterized protein</fullName>
    </submittedName>
</protein>
<feature type="transmembrane region" description="Helical" evidence="1">
    <location>
        <begin position="43"/>
        <end position="63"/>
    </location>
</feature>
<evidence type="ECO:0000313" key="4">
    <source>
        <dbReference type="Proteomes" id="UP000321570"/>
    </source>
</evidence>